<sequence>MPSGGYRPGAGRPRKNTSDKKLEGKPISTNSMGQPKPKKVNSKNVMADYFSMAMKECEKEVPSADVLRNEIEEYIASRGCDGYVAPQTISDYVLNRQGFLACEAMNRKIGRMTKELKLSPYVTAGSAYYKAMQGDFNLIMQIINRHSGTGGEEKNAFLELLTNRGF</sequence>
<proteinExistence type="predicted"/>
<accession>A0A644T491</accession>
<feature type="region of interest" description="Disordered" evidence="1">
    <location>
        <begin position="1"/>
        <end position="40"/>
    </location>
</feature>
<name>A0A644T491_9ZZZZ</name>
<evidence type="ECO:0008006" key="3">
    <source>
        <dbReference type="Google" id="ProtNLM"/>
    </source>
</evidence>
<organism evidence="2">
    <name type="scientific">bioreactor metagenome</name>
    <dbReference type="NCBI Taxonomy" id="1076179"/>
    <lineage>
        <taxon>unclassified sequences</taxon>
        <taxon>metagenomes</taxon>
        <taxon>ecological metagenomes</taxon>
    </lineage>
</organism>
<reference evidence="2" key="1">
    <citation type="submission" date="2019-08" db="EMBL/GenBank/DDBJ databases">
        <authorList>
            <person name="Kucharzyk K."/>
            <person name="Murdoch R.W."/>
            <person name="Higgins S."/>
            <person name="Loffler F."/>
        </authorList>
    </citation>
    <scope>NUCLEOTIDE SEQUENCE</scope>
</reference>
<gene>
    <name evidence="2" type="ORF">SDC9_07322</name>
</gene>
<dbReference type="EMBL" id="VSSQ01000015">
    <property type="protein sequence ID" value="MPL61735.1"/>
    <property type="molecule type" value="Genomic_DNA"/>
</dbReference>
<evidence type="ECO:0000313" key="2">
    <source>
        <dbReference type="EMBL" id="MPL61735.1"/>
    </source>
</evidence>
<protein>
    <recommendedName>
        <fullName evidence="3">Terminase small subunit</fullName>
    </recommendedName>
</protein>
<comment type="caution">
    <text evidence="2">The sequence shown here is derived from an EMBL/GenBank/DDBJ whole genome shotgun (WGS) entry which is preliminary data.</text>
</comment>
<evidence type="ECO:0000256" key="1">
    <source>
        <dbReference type="SAM" id="MobiDB-lite"/>
    </source>
</evidence>
<dbReference type="AlphaFoldDB" id="A0A644T491"/>